<evidence type="ECO:0000313" key="1">
    <source>
        <dbReference type="Proteomes" id="UP000887572"/>
    </source>
</evidence>
<organism evidence="1 2">
    <name type="scientific">Globodera rostochiensis</name>
    <name type="common">Golden nematode worm</name>
    <name type="synonym">Heterodera rostochiensis</name>
    <dbReference type="NCBI Taxonomy" id="31243"/>
    <lineage>
        <taxon>Eukaryota</taxon>
        <taxon>Metazoa</taxon>
        <taxon>Ecdysozoa</taxon>
        <taxon>Nematoda</taxon>
        <taxon>Chromadorea</taxon>
        <taxon>Rhabditida</taxon>
        <taxon>Tylenchina</taxon>
        <taxon>Tylenchomorpha</taxon>
        <taxon>Tylenchoidea</taxon>
        <taxon>Heteroderidae</taxon>
        <taxon>Heteroderinae</taxon>
        <taxon>Globodera</taxon>
    </lineage>
</organism>
<dbReference type="WBParaSite" id="Gr19_v10_g9078.t1">
    <property type="protein sequence ID" value="Gr19_v10_g9078.t1"/>
    <property type="gene ID" value="Gr19_v10_g9078"/>
</dbReference>
<keyword evidence="1" id="KW-1185">Reference proteome</keyword>
<proteinExistence type="predicted"/>
<sequence length="94" mass="11166">MIKFCTIIYLLQGRVHEMRGLHLDLRGEAAVQWRDQFGAYDYVQRNDLSWQPTDLKLINDYGMPNPELMYPHFVAECKRRVDKNLLALFESNTF</sequence>
<dbReference type="AlphaFoldDB" id="A0A914ID12"/>
<dbReference type="Proteomes" id="UP000887572">
    <property type="component" value="Unplaced"/>
</dbReference>
<reference evidence="2" key="1">
    <citation type="submission" date="2022-11" db="UniProtKB">
        <authorList>
            <consortium name="WormBaseParasite"/>
        </authorList>
    </citation>
    <scope>IDENTIFICATION</scope>
</reference>
<name>A0A914ID12_GLORO</name>
<evidence type="ECO:0000313" key="2">
    <source>
        <dbReference type="WBParaSite" id="Gr19_v10_g9078.t1"/>
    </source>
</evidence>
<protein>
    <submittedName>
        <fullName evidence="2">Uncharacterized protein</fullName>
    </submittedName>
</protein>
<accession>A0A914ID12</accession>